<sequence>MANRLLHDRAEPPLDTPGRSSGYWNCSLCYKKVISQLHVKLHPTTSPGADRNEQAPWISKTPKNPNETVC</sequence>
<feature type="compositionally biased region" description="Polar residues" evidence="1">
    <location>
        <begin position="61"/>
        <end position="70"/>
    </location>
</feature>
<feature type="region of interest" description="Disordered" evidence="1">
    <location>
        <begin position="42"/>
        <end position="70"/>
    </location>
</feature>
<evidence type="ECO:0000313" key="3">
    <source>
        <dbReference type="Proteomes" id="UP000285405"/>
    </source>
</evidence>
<dbReference type="Proteomes" id="UP000285405">
    <property type="component" value="Unassembled WGS sequence"/>
</dbReference>
<proteinExistence type="predicted"/>
<protein>
    <submittedName>
        <fullName evidence="2">Uncharacterized protein</fullName>
    </submittedName>
</protein>
<organism evidence="2 3">
    <name type="scientific">Golovinomyces cichoracearum</name>
    <dbReference type="NCBI Taxonomy" id="62708"/>
    <lineage>
        <taxon>Eukaryota</taxon>
        <taxon>Fungi</taxon>
        <taxon>Dikarya</taxon>
        <taxon>Ascomycota</taxon>
        <taxon>Pezizomycotina</taxon>
        <taxon>Leotiomycetes</taxon>
        <taxon>Erysiphales</taxon>
        <taxon>Erysiphaceae</taxon>
        <taxon>Golovinomyces</taxon>
    </lineage>
</organism>
<feature type="compositionally biased region" description="Basic and acidic residues" evidence="1">
    <location>
        <begin position="1"/>
        <end position="12"/>
    </location>
</feature>
<gene>
    <name evidence="2" type="ORF">GcC1_089024</name>
</gene>
<accession>A0A420IG58</accession>
<evidence type="ECO:0000256" key="1">
    <source>
        <dbReference type="SAM" id="MobiDB-lite"/>
    </source>
</evidence>
<dbReference type="AlphaFoldDB" id="A0A420IG58"/>
<dbReference type="EMBL" id="MCBR01008964">
    <property type="protein sequence ID" value="RKF73509.1"/>
    <property type="molecule type" value="Genomic_DNA"/>
</dbReference>
<feature type="region of interest" description="Disordered" evidence="1">
    <location>
        <begin position="1"/>
        <end position="22"/>
    </location>
</feature>
<reference evidence="2 3" key="1">
    <citation type="journal article" date="2018" name="BMC Genomics">
        <title>Comparative genome analyses reveal sequence features reflecting distinct modes of host-adaptation between dicot and monocot powdery mildew.</title>
        <authorList>
            <person name="Wu Y."/>
            <person name="Ma X."/>
            <person name="Pan Z."/>
            <person name="Kale S.D."/>
            <person name="Song Y."/>
            <person name="King H."/>
            <person name="Zhang Q."/>
            <person name="Presley C."/>
            <person name="Deng X."/>
            <person name="Wei C.I."/>
            <person name="Xiao S."/>
        </authorList>
    </citation>
    <scope>NUCLEOTIDE SEQUENCE [LARGE SCALE GENOMIC DNA]</scope>
    <source>
        <strain evidence="2">UCSC1</strain>
    </source>
</reference>
<evidence type="ECO:0000313" key="2">
    <source>
        <dbReference type="EMBL" id="RKF73509.1"/>
    </source>
</evidence>
<name>A0A420IG58_9PEZI</name>
<comment type="caution">
    <text evidence="2">The sequence shown here is derived from an EMBL/GenBank/DDBJ whole genome shotgun (WGS) entry which is preliminary data.</text>
</comment>